<keyword evidence="3" id="KW-1185">Reference proteome</keyword>
<dbReference type="Proteomes" id="UP000019102">
    <property type="component" value="Unassembled WGS sequence"/>
</dbReference>
<dbReference type="eggNOG" id="COG1988">
    <property type="taxonomic scope" value="Bacteria"/>
</dbReference>
<name>W4VIR8_9BACI</name>
<dbReference type="PANTHER" id="PTHR35531">
    <property type="entry name" value="INNER MEMBRANE PROTEIN YBCI-RELATED"/>
    <property type="match status" value="1"/>
</dbReference>
<protein>
    <submittedName>
        <fullName evidence="2">Membrane-bound metal-dependent hydrolase YdjM</fullName>
    </submittedName>
</protein>
<organism evidence="2 3">
    <name type="scientific">Gracilibacillus boraciitolerans JCM 21714</name>
    <dbReference type="NCBI Taxonomy" id="1298598"/>
    <lineage>
        <taxon>Bacteria</taxon>
        <taxon>Bacillati</taxon>
        <taxon>Bacillota</taxon>
        <taxon>Bacilli</taxon>
        <taxon>Bacillales</taxon>
        <taxon>Bacillaceae</taxon>
        <taxon>Gracilibacillus</taxon>
    </lineage>
</organism>
<keyword evidence="1" id="KW-1133">Transmembrane helix</keyword>
<accession>W4VIR8</accession>
<dbReference type="Pfam" id="PF04307">
    <property type="entry name" value="YdjM"/>
    <property type="match status" value="1"/>
</dbReference>
<feature type="transmembrane region" description="Helical" evidence="1">
    <location>
        <begin position="67"/>
        <end position="98"/>
    </location>
</feature>
<dbReference type="STRING" id="1298598.JCM21714_2073"/>
<gene>
    <name evidence="2" type="ORF">JCM21714_2073</name>
</gene>
<evidence type="ECO:0000313" key="2">
    <source>
        <dbReference type="EMBL" id="GAE93041.1"/>
    </source>
</evidence>
<comment type="caution">
    <text evidence="2">The sequence shown here is derived from an EMBL/GenBank/DDBJ whole genome shotgun (WGS) entry which is preliminary data.</text>
</comment>
<dbReference type="InterPro" id="IPR016956">
    <property type="entry name" value="YdjM"/>
</dbReference>
<dbReference type="PANTHER" id="PTHR35531:SF1">
    <property type="entry name" value="INNER MEMBRANE PROTEIN YBCI-RELATED"/>
    <property type="match status" value="1"/>
</dbReference>
<keyword evidence="2" id="KW-0378">Hydrolase</keyword>
<dbReference type="AlphaFoldDB" id="W4VIR8"/>
<dbReference type="InterPro" id="IPR007404">
    <property type="entry name" value="YdjM-like"/>
</dbReference>
<keyword evidence="1" id="KW-0812">Transmembrane</keyword>
<dbReference type="EMBL" id="BAVS01000009">
    <property type="protein sequence ID" value="GAE93041.1"/>
    <property type="molecule type" value="Genomic_DNA"/>
</dbReference>
<feature type="transmembrane region" description="Helical" evidence="1">
    <location>
        <begin position="131"/>
        <end position="150"/>
    </location>
</feature>
<reference evidence="2 3" key="1">
    <citation type="journal article" date="2014" name="Genome Announc.">
        <title>Draft Genome Sequence of the Boron-Tolerant and Moderately Halotolerant Bacterium Gracilibacillus boraciitolerans JCM 21714T.</title>
        <authorList>
            <person name="Ahmed I."/>
            <person name="Oshima K."/>
            <person name="Suda W."/>
            <person name="Kitamura K."/>
            <person name="Iida T."/>
            <person name="Ohmori Y."/>
            <person name="Fujiwara T."/>
            <person name="Hattori M."/>
            <person name="Ohkuma M."/>
        </authorList>
    </citation>
    <scope>NUCLEOTIDE SEQUENCE [LARGE SCALE GENOMIC DNA]</scope>
    <source>
        <strain evidence="2 3">JCM 21714</strain>
    </source>
</reference>
<dbReference type="GO" id="GO:0016787">
    <property type="term" value="F:hydrolase activity"/>
    <property type="evidence" value="ECO:0007669"/>
    <property type="project" value="UniProtKB-KW"/>
</dbReference>
<evidence type="ECO:0000313" key="3">
    <source>
        <dbReference type="Proteomes" id="UP000019102"/>
    </source>
</evidence>
<dbReference type="PIRSF" id="PIRSF030780">
    <property type="entry name" value="Md_memb_hyd_prd"/>
    <property type="match status" value="1"/>
</dbReference>
<sequence length="155" mass="17682">MEWSTHALSGVALGYMVTNDWKGAIIGGISSIIPDLDEPRSKFGKLFFPISIPIGWIFEHRTFTHSLLFFTICFSLSVILFDFYIALAIISGIIAHVLGDMVTEKVQLLYPYKKDIGVSIPRFTYILIDRIARLTLIVYIIFTIYQDVIVRNFIN</sequence>
<keyword evidence="1" id="KW-0472">Membrane</keyword>
<evidence type="ECO:0000256" key="1">
    <source>
        <dbReference type="SAM" id="Phobius"/>
    </source>
</evidence>
<proteinExistence type="predicted"/>